<dbReference type="Proteomes" id="UP001519296">
    <property type="component" value="Unassembled WGS sequence"/>
</dbReference>
<comment type="caution">
    <text evidence="1">The sequence shown here is derived from an EMBL/GenBank/DDBJ whole genome shotgun (WGS) entry which is preliminary data.</text>
</comment>
<evidence type="ECO:0008006" key="3">
    <source>
        <dbReference type="Google" id="ProtNLM"/>
    </source>
</evidence>
<reference evidence="1 2" key="1">
    <citation type="submission" date="2018-02" db="EMBL/GenBank/DDBJ databases">
        <title>Draft genome sequence of Streptococcus oricebi CCUG 70868T type strain.</title>
        <authorList>
            <person name="Mendez V."/>
            <person name="Salva-Serra F."/>
            <person name="Jaen-Luchoro D."/>
            <person name="Gonzales-Siles L."/>
            <person name="Karlsson R."/>
            <person name="Engstrom-Jakobsson H."/>
            <person name="Busquets A."/>
            <person name="Gomila M."/>
            <person name="Pineiro-Iglesias B."/>
            <person name="Bennasar-Figueras A."/>
            <person name="Seeger M."/>
            <person name="Moore E."/>
        </authorList>
    </citation>
    <scope>NUCLEOTIDE SEQUENCE [LARGE SCALE GENOMIC DNA]</scope>
    <source>
        <strain evidence="1 2">CCUG 70868</strain>
    </source>
</reference>
<evidence type="ECO:0000313" key="2">
    <source>
        <dbReference type="Proteomes" id="UP001519296"/>
    </source>
</evidence>
<keyword evidence="2" id="KW-1185">Reference proteome</keyword>
<protein>
    <recommendedName>
        <fullName evidence="3">Lipoprotein</fullName>
    </recommendedName>
</protein>
<organism evidence="1 2">
    <name type="scientific">Streptococcus oricebi</name>
    <dbReference type="NCBI Taxonomy" id="1547447"/>
    <lineage>
        <taxon>Bacteria</taxon>
        <taxon>Bacillati</taxon>
        <taxon>Bacillota</taxon>
        <taxon>Bacilli</taxon>
        <taxon>Lactobacillales</taxon>
        <taxon>Streptococcaceae</taxon>
        <taxon>Streptococcus</taxon>
    </lineage>
</organism>
<name>A0ABS5B1M4_9STRE</name>
<proteinExistence type="predicted"/>
<evidence type="ECO:0000313" key="1">
    <source>
        <dbReference type="EMBL" id="MBP2622737.1"/>
    </source>
</evidence>
<dbReference type="EMBL" id="PRDG01000001">
    <property type="protein sequence ID" value="MBP2622737.1"/>
    <property type="molecule type" value="Genomic_DNA"/>
</dbReference>
<gene>
    <name evidence="1" type="ORF">C4K46_02150</name>
</gene>
<sequence length="200" mass="23210">MMLGLSGCRYLGERKFSDLEKVYPTRNAYDLFKVFPKGFHILNTQEFDEKTIYYLSLDGNASAQSISGELEITEDNQKVEEVEIEVKKTGELVANKPLSEKYQDFLDKFQFLFQLFDLKQNQLGSFRSNDTWDNANGDYIRFYKINDVKVANYLETGGQELSLGVQGNTSDDKEHDYSRIVDIGWNNKNIREFIFDKGEK</sequence>
<accession>A0ABS5B1M4</accession>